<dbReference type="GO" id="GO:0000155">
    <property type="term" value="F:phosphorelay sensor kinase activity"/>
    <property type="evidence" value="ECO:0007669"/>
    <property type="project" value="UniProtKB-ARBA"/>
</dbReference>
<dbReference type="SUPFAM" id="SSF52172">
    <property type="entry name" value="CheY-like"/>
    <property type="match status" value="1"/>
</dbReference>
<dbReference type="SMART" id="SM00387">
    <property type="entry name" value="HATPase_c"/>
    <property type="match status" value="1"/>
</dbReference>
<keyword evidence="5 17" id="KW-0808">Transferase</keyword>
<dbReference type="InterPro" id="IPR051315">
    <property type="entry name" value="Bact_Chemotaxis_CheA"/>
</dbReference>
<dbReference type="InterPro" id="IPR003594">
    <property type="entry name" value="HATPase_dom"/>
</dbReference>
<dbReference type="InterPro" id="IPR002545">
    <property type="entry name" value="CheW-lke_dom"/>
</dbReference>
<dbReference type="InterPro" id="IPR011006">
    <property type="entry name" value="CheY-like_superfamily"/>
</dbReference>
<evidence type="ECO:0000259" key="13">
    <source>
        <dbReference type="PROSITE" id="PS50109"/>
    </source>
</evidence>
<dbReference type="FunFam" id="3.30.565.10:FF:000016">
    <property type="entry name" value="Chemotaxis protein CheA, putative"/>
    <property type="match status" value="1"/>
</dbReference>
<evidence type="ECO:0000256" key="4">
    <source>
        <dbReference type="ARBA" id="ARBA00022553"/>
    </source>
</evidence>
<dbReference type="RefSeq" id="WP_150673027.1">
    <property type="nucleotide sequence ID" value="NZ_CABVJE010000012.1"/>
</dbReference>
<evidence type="ECO:0000256" key="1">
    <source>
        <dbReference type="ARBA" id="ARBA00000085"/>
    </source>
</evidence>
<sequence length="759" mass="83743">MTPEQMRDASLLELFSLEAEAQTQVLSAGLLALERDPTQADQLESCMRAAHSLKGAARIVGVDAGVSVAHVMEDCLVSAQEGRLLLRPEHIDALLQGTDLLMRIATPNSTPGAADIDAYVVLMARLLDPAAFLVAAVAPMMAELQLEAPAPKVEPPAPAVEPPSTPAPSKSKRTTENGERVLRVTAERLNSLLDLSSKSLVETLRLKPHLATMQRLKRMQSNSLRALENLNVHLKDHVLSLEAQETLEDARRLLAQSQQLLMEKNAELDEFAWHASQRAQVLYDTALACRMRPFADVLTGQVRMVRDLGRDLGKQVRLEIEGEKTQVDRDVLEKLEAPLTHLLRNAVDHGIETPEQRLLAGKPAEGLIRLRASHQAGLLVLELSDDGNGVDLEKVRRSIVERSLSPAQTAAQLSEEELLTFLFLPGFSLRDTVTEVSGRGVGLDAVQHMVRQLRGAVVLEQAAGEGSRFHLEVPLTLSVVRSLVVDVGDEAYAFPLAHIERMCDLEPADIVQVEGRQHFWHEGRHVGLVAASQLLQRPASQNSGQTLKVVVIRERDAIYGVAVERFIGERTLVVLPLDERLGKVQDISAGALLDDGSVVLIVDVEDMLRSVEKLLNTGRLERIARHSNQMVEAVRKRILVVDDSLTVRELQRKLLLNRGYDVAVAVDGMDGWNALRSEDFDLLITDIDMPRMDGIELVTLLRRDNRLQSLPVMVVSYKDREEDRRRGLDAGADYYLAKASFHDDALLDAVVELIGGARA</sequence>
<dbReference type="Gene3D" id="3.40.50.2300">
    <property type="match status" value="1"/>
</dbReference>
<keyword evidence="11" id="KW-0175">Coiled coil</keyword>
<evidence type="ECO:0000256" key="12">
    <source>
        <dbReference type="SAM" id="MobiDB-lite"/>
    </source>
</evidence>
<evidence type="ECO:0000256" key="11">
    <source>
        <dbReference type="SAM" id="Coils"/>
    </source>
</evidence>
<dbReference type="InterPro" id="IPR036890">
    <property type="entry name" value="HATPase_C_sf"/>
</dbReference>
<dbReference type="GO" id="GO:0006935">
    <property type="term" value="P:chemotaxis"/>
    <property type="evidence" value="ECO:0007669"/>
    <property type="project" value="InterPro"/>
</dbReference>
<dbReference type="PROSITE" id="PS50894">
    <property type="entry name" value="HPT"/>
    <property type="match status" value="1"/>
</dbReference>
<evidence type="ECO:0000256" key="6">
    <source>
        <dbReference type="ARBA" id="ARBA00022777"/>
    </source>
</evidence>
<dbReference type="InterPro" id="IPR036061">
    <property type="entry name" value="CheW-like_dom_sf"/>
</dbReference>
<dbReference type="PANTHER" id="PTHR43395:SF1">
    <property type="entry name" value="CHEMOTAXIS PROTEIN CHEA"/>
    <property type="match status" value="1"/>
</dbReference>
<dbReference type="PROSITE" id="PS50109">
    <property type="entry name" value="HIS_KIN"/>
    <property type="match status" value="1"/>
</dbReference>
<keyword evidence="6 17" id="KW-0418">Kinase</keyword>
<evidence type="ECO:0000256" key="3">
    <source>
        <dbReference type="ARBA" id="ARBA00021495"/>
    </source>
</evidence>
<evidence type="ECO:0000256" key="9">
    <source>
        <dbReference type="PROSITE-ProRule" id="PRU00110"/>
    </source>
</evidence>
<feature type="domain" description="CheW-like" evidence="15">
    <location>
        <begin position="479"/>
        <end position="613"/>
    </location>
</feature>
<dbReference type="SMART" id="SM00448">
    <property type="entry name" value="REC"/>
    <property type="match status" value="1"/>
</dbReference>
<dbReference type="Pfam" id="PF01584">
    <property type="entry name" value="CheW"/>
    <property type="match status" value="1"/>
</dbReference>
<feature type="modified residue" description="Phosphohistidine" evidence="9">
    <location>
        <position position="51"/>
    </location>
</feature>
<dbReference type="PANTHER" id="PTHR43395">
    <property type="entry name" value="SENSOR HISTIDINE KINASE CHEA"/>
    <property type="match status" value="1"/>
</dbReference>
<evidence type="ECO:0000256" key="2">
    <source>
        <dbReference type="ARBA" id="ARBA00012438"/>
    </source>
</evidence>
<dbReference type="SMART" id="SM00260">
    <property type="entry name" value="CheW"/>
    <property type="match status" value="1"/>
</dbReference>
<evidence type="ECO:0000259" key="14">
    <source>
        <dbReference type="PROSITE" id="PS50110"/>
    </source>
</evidence>
<evidence type="ECO:0000256" key="10">
    <source>
        <dbReference type="PROSITE-ProRule" id="PRU00169"/>
    </source>
</evidence>
<evidence type="ECO:0000259" key="15">
    <source>
        <dbReference type="PROSITE" id="PS50851"/>
    </source>
</evidence>
<dbReference type="InterPro" id="IPR008207">
    <property type="entry name" value="Sig_transdc_His_kin_Hpt_dom"/>
</dbReference>
<evidence type="ECO:0000256" key="8">
    <source>
        <dbReference type="ARBA" id="ARBA00035100"/>
    </source>
</evidence>
<dbReference type="Proteomes" id="UP000327191">
    <property type="component" value="Unassembled WGS sequence"/>
</dbReference>
<gene>
    <name evidence="17" type="primary">rcsC_9</name>
    <name evidence="17" type="ORF">PS938_02954</name>
</gene>
<comment type="function">
    <text evidence="8">Involved in the transmission of sensory signals from the chemoreceptors to the flagellar motors. CheA is autophosphorylated; it can transfer its phosphate group to either CheB or CheY.</text>
</comment>
<reference evidence="17 18" key="1">
    <citation type="submission" date="2019-09" db="EMBL/GenBank/DDBJ databases">
        <authorList>
            <person name="Chandra G."/>
            <person name="Truman W A."/>
        </authorList>
    </citation>
    <scope>NUCLEOTIDE SEQUENCE [LARGE SCALE GENOMIC DNA]</scope>
    <source>
        <strain evidence="17">PS938</strain>
    </source>
</reference>
<evidence type="ECO:0000256" key="5">
    <source>
        <dbReference type="ARBA" id="ARBA00022679"/>
    </source>
</evidence>
<dbReference type="SUPFAM" id="SSF47226">
    <property type="entry name" value="Histidine-containing phosphotransfer domain, HPT domain"/>
    <property type="match status" value="1"/>
</dbReference>
<feature type="coiled-coil region" evidence="11">
    <location>
        <begin position="224"/>
        <end position="267"/>
    </location>
</feature>
<dbReference type="OrthoDB" id="9803176at2"/>
<dbReference type="PROSITE" id="PS50851">
    <property type="entry name" value="CHEW"/>
    <property type="match status" value="1"/>
</dbReference>
<dbReference type="CDD" id="cd00088">
    <property type="entry name" value="HPT"/>
    <property type="match status" value="1"/>
</dbReference>
<dbReference type="Pfam" id="PF02518">
    <property type="entry name" value="HATPase_c"/>
    <property type="match status" value="1"/>
</dbReference>
<dbReference type="InterPro" id="IPR005467">
    <property type="entry name" value="His_kinase_dom"/>
</dbReference>
<dbReference type="SUPFAM" id="SSF50341">
    <property type="entry name" value="CheW-like"/>
    <property type="match status" value="1"/>
</dbReference>
<evidence type="ECO:0000313" key="18">
    <source>
        <dbReference type="Proteomes" id="UP000327191"/>
    </source>
</evidence>
<keyword evidence="4 10" id="KW-0597">Phosphoprotein</keyword>
<evidence type="ECO:0000259" key="16">
    <source>
        <dbReference type="PROSITE" id="PS50894"/>
    </source>
</evidence>
<feature type="modified residue" description="4-aspartylphosphate" evidence="10">
    <location>
        <position position="686"/>
    </location>
</feature>
<comment type="catalytic activity">
    <reaction evidence="1">
        <text>ATP + protein L-histidine = ADP + protein N-phospho-L-histidine.</text>
        <dbReference type="EC" id="2.7.13.3"/>
    </reaction>
</comment>
<evidence type="ECO:0000256" key="7">
    <source>
        <dbReference type="ARBA" id="ARBA00023012"/>
    </source>
</evidence>
<dbReference type="CDD" id="cd19924">
    <property type="entry name" value="REC_CheV-like"/>
    <property type="match status" value="1"/>
</dbReference>
<keyword evidence="7" id="KW-0902">Two-component regulatory system</keyword>
<proteinExistence type="predicted"/>
<evidence type="ECO:0000313" key="17">
    <source>
        <dbReference type="EMBL" id="VVQ05660.1"/>
    </source>
</evidence>
<dbReference type="InterPro" id="IPR004358">
    <property type="entry name" value="Sig_transdc_His_kin-like_C"/>
</dbReference>
<accession>A0A5E7U4H7</accession>
<feature type="region of interest" description="Disordered" evidence="12">
    <location>
        <begin position="152"/>
        <end position="178"/>
    </location>
</feature>
<dbReference type="EMBL" id="CABVJE010000012">
    <property type="protein sequence ID" value="VVQ05660.1"/>
    <property type="molecule type" value="Genomic_DNA"/>
</dbReference>
<dbReference type="Gene3D" id="3.30.565.10">
    <property type="entry name" value="Histidine kinase-like ATPase, C-terminal domain"/>
    <property type="match status" value="1"/>
</dbReference>
<dbReference type="CDD" id="cd16916">
    <property type="entry name" value="HATPase_CheA-like"/>
    <property type="match status" value="1"/>
</dbReference>
<dbReference type="InterPro" id="IPR036641">
    <property type="entry name" value="HPT_dom_sf"/>
</dbReference>
<feature type="domain" description="Histidine kinase" evidence="13">
    <location>
        <begin position="238"/>
        <end position="477"/>
    </location>
</feature>
<dbReference type="Gene3D" id="1.20.120.160">
    <property type="entry name" value="HPT domain"/>
    <property type="match status" value="1"/>
</dbReference>
<organism evidence="17 18">
    <name type="scientific">Pseudomonas fluorescens</name>
    <dbReference type="NCBI Taxonomy" id="294"/>
    <lineage>
        <taxon>Bacteria</taxon>
        <taxon>Pseudomonadati</taxon>
        <taxon>Pseudomonadota</taxon>
        <taxon>Gammaproteobacteria</taxon>
        <taxon>Pseudomonadales</taxon>
        <taxon>Pseudomonadaceae</taxon>
        <taxon>Pseudomonas</taxon>
    </lineage>
</organism>
<feature type="compositionally biased region" description="Pro residues" evidence="12">
    <location>
        <begin position="152"/>
        <end position="166"/>
    </location>
</feature>
<protein>
    <recommendedName>
        <fullName evidence="3">Chemotaxis protein CheA</fullName>
        <ecNumber evidence="2">2.7.13.3</ecNumber>
    </recommendedName>
</protein>
<dbReference type="Gene3D" id="2.30.30.40">
    <property type="entry name" value="SH3 Domains"/>
    <property type="match status" value="1"/>
</dbReference>
<dbReference type="InterPro" id="IPR001789">
    <property type="entry name" value="Sig_transdc_resp-reg_receiver"/>
</dbReference>
<dbReference type="PROSITE" id="PS50110">
    <property type="entry name" value="RESPONSE_REGULATORY"/>
    <property type="match status" value="1"/>
</dbReference>
<dbReference type="Pfam" id="PF01627">
    <property type="entry name" value="Hpt"/>
    <property type="match status" value="1"/>
</dbReference>
<dbReference type="EC" id="2.7.13.3" evidence="2"/>
<dbReference type="PRINTS" id="PR00344">
    <property type="entry name" value="BCTRLSENSOR"/>
</dbReference>
<dbReference type="SUPFAM" id="SSF55874">
    <property type="entry name" value="ATPase domain of HSP90 chaperone/DNA topoisomerase II/histidine kinase"/>
    <property type="match status" value="1"/>
</dbReference>
<feature type="domain" description="Response regulatory" evidence="14">
    <location>
        <begin position="637"/>
        <end position="753"/>
    </location>
</feature>
<dbReference type="Pfam" id="PF00072">
    <property type="entry name" value="Response_reg"/>
    <property type="match status" value="1"/>
</dbReference>
<dbReference type="SMART" id="SM00073">
    <property type="entry name" value="HPT"/>
    <property type="match status" value="1"/>
</dbReference>
<feature type="domain" description="HPt" evidence="16">
    <location>
        <begin position="4"/>
        <end position="108"/>
    </location>
</feature>
<name>A0A5E7U4H7_PSEFL</name>
<dbReference type="AlphaFoldDB" id="A0A5E7U4H7"/>